<dbReference type="EMBL" id="JOPB01000007">
    <property type="protein sequence ID" value="OUI78401.1"/>
    <property type="molecule type" value="Genomic_DNA"/>
</dbReference>
<name>A0A251ZUQ2_9PROT</name>
<reference evidence="2" key="1">
    <citation type="submission" date="2014-06" db="EMBL/GenBank/DDBJ databases">
        <authorList>
            <person name="Winans N.J."/>
            <person name="Newell P.D."/>
            <person name="Douglas A.E."/>
        </authorList>
    </citation>
    <scope>NUCLEOTIDE SEQUENCE [LARGE SCALE GENOMIC DNA]</scope>
    <source>
        <strain evidence="2">DmL_052</strain>
    </source>
</reference>
<keyword evidence="2" id="KW-1185">Reference proteome</keyword>
<organism evidence="1 2">
    <name type="scientific">Commensalibacter intestini</name>
    <dbReference type="NCBI Taxonomy" id="479936"/>
    <lineage>
        <taxon>Bacteria</taxon>
        <taxon>Pseudomonadati</taxon>
        <taxon>Pseudomonadota</taxon>
        <taxon>Alphaproteobacteria</taxon>
        <taxon>Acetobacterales</taxon>
        <taxon>Acetobacteraceae</taxon>
    </lineage>
</organism>
<dbReference type="RefSeq" id="WP_040363639.1">
    <property type="nucleotide sequence ID" value="NZ_JOPB01000007.1"/>
</dbReference>
<protein>
    <submittedName>
        <fullName evidence="1">Uncharacterized protein</fullName>
    </submittedName>
</protein>
<evidence type="ECO:0000313" key="1">
    <source>
        <dbReference type="EMBL" id="OUI78401.1"/>
    </source>
</evidence>
<gene>
    <name evidence="1" type="ORF">HK18_10255</name>
</gene>
<evidence type="ECO:0000313" key="2">
    <source>
        <dbReference type="Proteomes" id="UP000194946"/>
    </source>
</evidence>
<dbReference type="Proteomes" id="UP000194946">
    <property type="component" value="Unassembled WGS sequence"/>
</dbReference>
<accession>A0A251ZUQ2</accession>
<dbReference type="AlphaFoldDB" id="A0A251ZUQ2"/>
<comment type="caution">
    <text evidence="1">The sequence shown here is derived from an EMBL/GenBank/DDBJ whole genome shotgun (WGS) entry which is preliminary data.</text>
</comment>
<proteinExistence type="predicted"/>
<sequence>MAIQTNNIQRRCERSVITAYQELKSAGIDEVQIFQSCTNLYRIYHPESSITEARLLVSEWIDHHFYSNSIGITRGCDCPDTSGSLNH</sequence>